<dbReference type="Pfam" id="PF04341">
    <property type="entry name" value="DUF485"/>
    <property type="match status" value="1"/>
</dbReference>
<dbReference type="EMBL" id="SHKI01000002">
    <property type="protein sequence ID" value="RZT68777.1"/>
    <property type="molecule type" value="Genomic_DNA"/>
</dbReference>
<accession>A0A4Q7U6W7</accession>
<feature type="transmembrane region" description="Helical" evidence="1">
    <location>
        <begin position="27"/>
        <end position="46"/>
    </location>
</feature>
<gene>
    <name evidence="2" type="ORF">EV139_0505</name>
</gene>
<name>A0A4Q7U6W7_9MICO</name>
<reference evidence="2 3" key="1">
    <citation type="journal article" date="2015" name="Stand. Genomic Sci.">
        <title>Genomic Encyclopedia of Bacterial and Archaeal Type Strains, Phase III: the genomes of soil and plant-associated and newly described type strains.</title>
        <authorList>
            <person name="Whitman W.B."/>
            <person name="Woyke T."/>
            <person name="Klenk H.P."/>
            <person name="Zhou Y."/>
            <person name="Lilburn T.G."/>
            <person name="Beck B.J."/>
            <person name="De Vos P."/>
            <person name="Vandamme P."/>
            <person name="Eisen J.A."/>
            <person name="Garrity G."/>
            <person name="Hugenholtz P."/>
            <person name="Kyrpides N.C."/>
        </authorList>
    </citation>
    <scope>NUCLEOTIDE SEQUENCE [LARGE SCALE GENOMIC DNA]</scope>
    <source>
        <strain evidence="2 3">RF6</strain>
    </source>
</reference>
<dbReference type="RefSeq" id="WP_198677419.1">
    <property type="nucleotide sequence ID" value="NZ_QYAG01000005.1"/>
</dbReference>
<dbReference type="InterPro" id="IPR007436">
    <property type="entry name" value="DUF485"/>
</dbReference>
<keyword evidence="1" id="KW-1133">Transmembrane helix</keyword>
<keyword evidence="1" id="KW-0472">Membrane</keyword>
<feature type="transmembrane region" description="Helical" evidence="1">
    <location>
        <begin position="52"/>
        <end position="76"/>
    </location>
</feature>
<proteinExistence type="predicted"/>
<organism evidence="2 3">
    <name type="scientific">Leucobacter luti</name>
    <dbReference type="NCBI Taxonomy" id="340320"/>
    <lineage>
        <taxon>Bacteria</taxon>
        <taxon>Bacillati</taxon>
        <taxon>Actinomycetota</taxon>
        <taxon>Actinomycetes</taxon>
        <taxon>Micrococcales</taxon>
        <taxon>Microbacteriaceae</taxon>
        <taxon>Leucobacter</taxon>
    </lineage>
</organism>
<evidence type="ECO:0000256" key="1">
    <source>
        <dbReference type="SAM" id="Phobius"/>
    </source>
</evidence>
<keyword evidence="3" id="KW-1185">Reference proteome</keyword>
<evidence type="ECO:0000313" key="2">
    <source>
        <dbReference type="EMBL" id="RZT68777.1"/>
    </source>
</evidence>
<dbReference type="Proteomes" id="UP000291832">
    <property type="component" value="Unassembled WGS sequence"/>
</dbReference>
<sequence>MSYPKDIGPAATPDLEEFVRRNHRVRFGLAAIVLGFFLPLPILGGFTPALDAHIGLGITVAWVYAFAQFVLALVVAQYYMRRARRSDAAGERLIEREGETWTP</sequence>
<comment type="caution">
    <text evidence="2">The sequence shown here is derived from an EMBL/GenBank/DDBJ whole genome shotgun (WGS) entry which is preliminary data.</text>
</comment>
<dbReference type="AlphaFoldDB" id="A0A4Q7U6W7"/>
<protein>
    <submittedName>
        <fullName evidence="2">Uncharacterized membrane protein (DUF485 family)</fullName>
    </submittedName>
</protein>
<evidence type="ECO:0000313" key="3">
    <source>
        <dbReference type="Proteomes" id="UP000291832"/>
    </source>
</evidence>
<keyword evidence="1" id="KW-0812">Transmembrane</keyword>